<keyword evidence="7" id="KW-1185">Reference proteome</keyword>
<dbReference type="Proteomes" id="UP001297581">
    <property type="component" value="Unassembled WGS sequence"/>
</dbReference>
<protein>
    <submittedName>
        <fullName evidence="6">OprD family porin</fullName>
    </submittedName>
</protein>
<dbReference type="PANTHER" id="PTHR34596:SF2">
    <property type="entry name" value="CHITOPORIN"/>
    <property type="match status" value="1"/>
</dbReference>
<organism evidence="6 7">
    <name type="scientific">Shewanella zhuhaiensis</name>
    <dbReference type="NCBI Taxonomy" id="2919576"/>
    <lineage>
        <taxon>Bacteria</taxon>
        <taxon>Pseudomonadati</taxon>
        <taxon>Pseudomonadota</taxon>
        <taxon>Gammaproteobacteria</taxon>
        <taxon>Alteromonadales</taxon>
        <taxon>Shewanellaceae</taxon>
        <taxon>Shewanella</taxon>
    </lineage>
</organism>
<accession>A0AAJ1BJV0</accession>
<dbReference type="SUPFAM" id="SSF56935">
    <property type="entry name" value="Porins"/>
    <property type="match status" value="1"/>
</dbReference>
<feature type="signal peptide" evidence="5">
    <location>
        <begin position="1"/>
        <end position="25"/>
    </location>
</feature>
<feature type="region of interest" description="Disordered" evidence="4">
    <location>
        <begin position="25"/>
        <end position="59"/>
    </location>
</feature>
<keyword evidence="2" id="KW-0813">Transport</keyword>
<dbReference type="EMBL" id="JAKUDL010000008">
    <property type="protein sequence ID" value="MCH4296216.1"/>
    <property type="molecule type" value="Genomic_DNA"/>
</dbReference>
<comment type="similarity">
    <text evidence="1">Belongs to the outer membrane porin (Opr) (TC 1.B.25) family.</text>
</comment>
<dbReference type="Pfam" id="PF03573">
    <property type="entry name" value="OprD"/>
    <property type="match status" value="1"/>
</dbReference>
<evidence type="ECO:0000256" key="2">
    <source>
        <dbReference type="ARBA" id="ARBA00022448"/>
    </source>
</evidence>
<dbReference type="InterPro" id="IPR005318">
    <property type="entry name" value="OM_porin_bac"/>
</dbReference>
<dbReference type="PANTHER" id="PTHR34596">
    <property type="entry name" value="CHITOPORIN"/>
    <property type="match status" value="1"/>
</dbReference>
<evidence type="ECO:0000256" key="3">
    <source>
        <dbReference type="ARBA" id="ARBA00022729"/>
    </source>
</evidence>
<keyword evidence="3 5" id="KW-0732">Signal</keyword>
<comment type="caution">
    <text evidence="6">The sequence shown here is derived from an EMBL/GenBank/DDBJ whole genome shotgun (WGS) entry which is preliminary data.</text>
</comment>
<evidence type="ECO:0000313" key="6">
    <source>
        <dbReference type="EMBL" id="MCH4296216.1"/>
    </source>
</evidence>
<reference evidence="6 7" key="1">
    <citation type="submission" date="2022-02" db="EMBL/GenBank/DDBJ databases">
        <title>The genome sequence of Shewanella sp. 3B26.</title>
        <authorList>
            <person name="Du J."/>
        </authorList>
    </citation>
    <scope>NUCLEOTIDE SEQUENCE [LARGE SCALE GENOMIC DNA]</scope>
    <source>
        <strain evidence="6 7">3B26</strain>
    </source>
</reference>
<dbReference type="GO" id="GO:0016020">
    <property type="term" value="C:membrane"/>
    <property type="evidence" value="ECO:0007669"/>
    <property type="project" value="InterPro"/>
</dbReference>
<dbReference type="RefSeq" id="WP_240592282.1">
    <property type="nucleotide sequence ID" value="NZ_JAKUDL010000008.1"/>
</dbReference>
<sequence>MATRNPLLVAWLLSSAVAVPATAFAQQQAGDERDHEPNQQSDVNPIDTPDTHKGDFLGDSSLVLKPRTYYLDRDRDTKADSVGWALGGALEYKSGWFNDWLRFNATAYTSQKLYGPDDKDGTGLFKPGQESFSVLGEANVTIRFAENHGMRIGRQRFELPYLGSHDIRMVPNTFEGVAIGNTSPTGFGYMAGYVDKIKGKSDDDFISMSEAAGAAGTDEGLGFAGARYISDAGTTVGAIYQRTFDTFDTVFAKVEHPFEIVKGSSIRANLQYTGQQSSGDELIGAFDTQMWAAKVELKHGPFAWRFGASTTDEDHGIIKPFGNPANYLSIIVDDFDRAGEDAYMLGFSMDFGRVGPGDMSVFTNIVHGDTPESGPAASADETEYDLTLDWRLKEGWSERVWVRMRAAYVDQDDNFAGADDFLDFRVIVNYDFNLL</sequence>
<dbReference type="InterPro" id="IPR023614">
    <property type="entry name" value="Porin_dom_sf"/>
</dbReference>
<evidence type="ECO:0000256" key="5">
    <source>
        <dbReference type="SAM" id="SignalP"/>
    </source>
</evidence>
<dbReference type="Gene3D" id="2.40.160.10">
    <property type="entry name" value="Porin"/>
    <property type="match status" value="1"/>
</dbReference>
<feature type="chain" id="PRO_5042619798" evidence="5">
    <location>
        <begin position="26"/>
        <end position="435"/>
    </location>
</feature>
<evidence type="ECO:0000256" key="1">
    <source>
        <dbReference type="ARBA" id="ARBA00009075"/>
    </source>
</evidence>
<evidence type="ECO:0000256" key="4">
    <source>
        <dbReference type="SAM" id="MobiDB-lite"/>
    </source>
</evidence>
<evidence type="ECO:0000313" key="7">
    <source>
        <dbReference type="Proteomes" id="UP001297581"/>
    </source>
</evidence>
<name>A0AAJ1BJV0_9GAMM</name>
<gene>
    <name evidence="6" type="ORF">MJ923_18050</name>
</gene>
<dbReference type="AlphaFoldDB" id="A0AAJ1BJV0"/>
<dbReference type="GO" id="GO:0015288">
    <property type="term" value="F:porin activity"/>
    <property type="evidence" value="ECO:0007669"/>
    <property type="project" value="TreeGrafter"/>
</dbReference>
<proteinExistence type="inferred from homology"/>